<organism evidence="9 10">
    <name type="scientific">Chryseobacterium populi</name>
    <dbReference type="NCBI Taxonomy" id="1144316"/>
    <lineage>
        <taxon>Bacteria</taxon>
        <taxon>Pseudomonadati</taxon>
        <taxon>Bacteroidota</taxon>
        <taxon>Flavobacteriia</taxon>
        <taxon>Flavobacteriales</taxon>
        <taxon>Weeksellaceae</taxon>
        <taxon>Chryseobacterium group</taxon>
        <taxon>Chryseobacterium</taxon>
    </lineage>
</organism>
<keyword evidence="3 6" id="KW-0732">Signal</keyword>
<dbReference type="SUPFAM" id="SSF48452">
    <property type="entry name" value="TPR-like"/>
    <property type="match status" value="1"/>
</dbReference>
<evidence type="ECO:0000256" key="5">
    <source>
        <dbReference type="ARBA" id="ARBA00023237"/>
    </source>
</evidence>
<comment type="caution">
    <text evidence="9">The sequence shown here is derived from an EMBL/GenBank/DDBJ whole genome shotgun (WGS) entry which is preliminary data.</text>
</comment>
<evidence type="ECO:0000259" key="8">
    <source>
        <dbReference type="Pfam" id="PF14322"/>
    </source>
</evidence>
<comment type="similarity">
    <text evidence="2">Belongs to the SusD family.</text>
</comment>
<keyword evidence="4" id="KW-0472">Membrane</keyword>
<dbReference type="CDD" id="cd08977">
    <property type="entry name" value="SusD"/>
    <property type="match status" value="1"/>
</dbReference>
<evidence type="ECO:0000256" key="2">
    <source>
        <dbReference type="ARBA" id="ARBA00006275"/>
    </source>
</evidence>
<feature type="signal peptide" evidence="6">
    <location>
        <begin position="1"/>
        <end position="25"/>
    </location>
</feature>
<dbReference type="Proteomes" id="UP000007509">
    <property type="component" value="Unassembled WGS sequence"/>
</dbReference>
<name>J3CD21_9FLAO</name>
<protein>
    <submittedName>
        <fullName evidence="9">RagB/SusD family protein</fullName>
    </submittedName>
</protein>
<dbReference type="Gene3D" id="1.25.40.390">
    <property type="match status" value="1"/>
</dbReference>
<dbReference type="InterPro" id="IPR012944">
    <property type="entry name" value="SusD_RagB_dom"/>
</dbReference>
<dbReference type="AlphaFoldDB" id="J3CD21"/>
<proteinExistence type="inferred from homology"/>
<dbReference type="PATRIC" id="fig|1144316.3.peg.3429"/>
<evidence type="ECO:0000313" key="10">
    <source>
        <dbReference type="Proteomes" id="UP000007509"/>
    </source>
</evidence>
<keyword evidence="5" id="KW-0998">Cell outer membrane</keyword>
<sequence>MKNKRFIYKSVAVLLLAGISFGAVSCNNSNLEDVKNTGTFDTENYFKNEEQAFSGLVATYDLLRKYSGGFENTVTFFNAASDDCYSGGGSSTDGAGIQGFANYSINPIIMPASYWRDYYQGIARANLLLERIPNAEMNDQTRKRFVAEAKVLRSLYYFELLRMFGNIPLILKPVQYNDDYYNIPQATPTVVYTQIESDIVASIGDLPMTTTGGEVGRITQGTARAILGKIYLYDKKKTEAAAQFEMVNGTPGGTSQYGYKLVDDYKTLWQIDNKFTSESILEVMSTNKGNSDWSFWGTGKDEGNSICVMVAIRSYGVKDLSPIVNDAPKIFSGWSFNPITESLFSFMQGDPRLNSTIFNAKQLVQDGKITYSPAYKDTGYFLNKYLPRTTDVSTLPGAPELNFRQNYIAIRLADTYLMEAEALNGTGARAQALLDAVRARVGLASVPVSMQAIKDERRRELAGEGHRWFDLVRWGDAPAVLGSRGFVAGKNEILPIPFNELTNTALHQNPGY</sequence>
<evidence type="ECO:0000313" key="9">
    <source>
        <dbReference type="EMBL" id="EJL69006.1"/>
    </source>
</evidence>
<gene>
    <name evidence="9" type="ORF">PMI13_03414</name>
</gene>
<reference evidence="9 10" key="1">
    <citation type="journal article" date="2012" name="J. Bacteriol.">
        <title>Twenty-one genome sequences from Pseudomonas species and 19 genome sequences from diverse bacteria isolated from the rhizosphere and endosphere of Populus deltoides.</title>
        <authorList>
            <person name="Brown S.D."/>
            <person name="Utturkar S.M."/>
            <person name="Klingeman D.M."/>
            <person name="Johnson C.M."/>
            <person name="Martin S.L."/>
            <person name="Land M.L."/>
            <person name="Lu T.Y."/>
            <person name="Schadt C.W."/>
            <person name="Doktycz M.J."/>
            <person name="Pelletier D.A."/>
        </authorList>
    </citation>
    <scope>NUCLEOTIDE SEQUENCE [LARGE SCALE GENOMIC DNA]</scope>
    <source>
        <strain evidence="9 10">CF314</strain>
    </source>
</reference>
<keyword evidence="10" id="KW-1185">Reference proteome</keyword>
<evidence type="ECO:0000256" key="1">
    <source>
        <dbReference type="ARBA" id="ARBA00004442"/>
    </source>
</evidence>
<comment type="subcellular location">
    <subcellularLocation>
        <location evidence="1">Cell outer membrane</location>
    </subcellularLocation>
</comment>
<evidence type="ECO:0000256" key="3">
    <source>
        <dbReference type="ARBA" id="ARBA00022729"/>
    </source>
</evidence>
<dbReference type="InterPro" id="IPR033985">
    <property type="entry name" value="SusD-like_N"/>
</dbReference>
<dbReference type="OrthoDB" id="5694214at2"/>
<dbReference type="RefSeq" id="WP_007845846.1">
    <property type="nucleotide sequence ID" value="NZ_AKJY01000080.1"/>
</dbReference>
<feature type="chain" id="PRO_5003764168" evidence="6">
    <location>
        <begin position="26"/>
        <end position="512"/>
    </location>
</feature>
<feature type="domain" description="RagB/SusD" evidence="7">
    <location>
        <begin position="242"/>
        <end position="478"/>
    </location>
</feature>
<dbReference type="Pfam" id="PF07980">
    <property type="entry name" value="SusD_RagB"/>
    <property type="match status" value="1"/>
</dbReference>
<feature type="domain" description="SusD-like N-terminal" evidence="8">
    <location>
        <begin position="111"/>
        <end position="232"/>
    </location>
</feature>
<evidence type="ECO:0000259" key="7">
    <source>
        <dbReference type="Pfam" id="PF07980"/>
    </source>
</evidence>
<evidence type="ECO:0000256" key="6">
    <source>
        <dbReference type="SAM" id="SignalP"/>
    </source>
</evidence>
<accession>J3CD21</accession>
<dbReference type="InterPro" id="IPR011990">
    <property type="entry name" value="TPR-like_helical_dom_sf"/>
</dbReference>
<dbReference type="Pfam" id="PF14322">
    <property type="entry name" value="SusD-like_3"/>
    <property type="match status" value="1"/>
</dbReference>
<dbReference type="GO" id="GO:0009279">
    <property type="term" value="C:cell outer membrane"/>
    <property type="evidence" value="ECO:0007669"/>
    <property type="project" value="UniProtKB-SubCell"/>
</dbReference>
<dbReference type="EMBL" id="AKJY01000080">
    <property type="protein sequence ID" value="EJL69006.1"/>
    <property type="molecule type" value="Genomic_DNA"/>
</dbReference>
<evidence type="ECO:0000256" key="4">
    <source>
        <dbReference type="ARBA" id="ARBA00023136"/>
    </source>
</evidence>
<dbReference type="PROSITE" id="PS51257">
    <property type="entry name" value="PROKAR_LIPOPROTEIN"/>
    <property type="match status" value="1"/>
</dbReference>